<evidence type="ECO:0008006" key="6">
    <source>
        <dbReference type="Google" id="ProtNLM"/>
    </source>
</evidence>
<comment type="caution">
    <text evidence="4">The sequence shown here is derived from an EMBL/GenBank/DDBJ whole genome shotgun (WGS) entry which is preliminary data.</text>
</comment>
<organism evidence="4 5">
    <name type="scientific">Gossypium schwendimanii</name>
    <name type="common">Cotton</name>
    <dbReference type="NCBI Taxonomy" id="34291"/>
    <lineage>
        <taxon>Eukaryota</taxon>
        <taxon>Viridiplantae</taxon>
        <taxon>Streptophyta</taxon>
        <taxon>Embryophyta</taxon>
        <taxon>Tracheophyta</taxon>
        <taxon>Spermatophyta</taxon>
        <taxon>Magnoliopsida</taxon>
        <taxon>eudicotyledons</taxon>
        <taxon>Gunneridae</taxon>
        <taxon>Pentapetalae</taxon>
        <taxon>rosids</taxon>
        <taxon>malvids</taxon>
        <taxon>Malvales</taxon>
        <taxon>Malvaceae</taxon>
        <taxon>Malvoideae</taxon>
        <taxon>Gossypium</taxon>
    </lineage>
</organism>
<gene>
    <name evidence="4" type="ORF">Goshw_008271</name>
</gene>
<dbReference type="Gene3D" id="1.25.40.10">
    <property type="entry name" value="Tetratricopeptide repeat domain"/>
    <property type="match status" value="2"/>
</dbReference>
<reference evidence="4 5" key="1">
    <citation type="journal article" date="2019" name="Genome Biol. Evol.">
        <title>Insights into the evolution of the New World diploid cottons (Gossypium, subgenus Houzingenia) based on genome sequencing.</title>
        <authorList>
            <person name="Grover C.E."/>
            <person name="Arick M.A. 2nd"/>
            <person name="Thrash A."/>
            <person name="Conover J.L."/>
            <person name="Sanders W.S."/>
            <person name="Peterson D.G."/>
            <person name="Frelichowski J.E."/>
            <person name="Scheffler J.A."/>
            <person name="Scheffler B.E."/>
            <person name="Wendel J.F."/>
        </authorList>
    </citation>
    <scope>NUCLEOTIDE SEQUENCE [LARGE SCALE GENOMIC DNA]</scope>
    <source>
        <strain evidence="4">1</strain>
        <tissue evidence="4">Leaf</tissue>
    </source>
</reference>
<evidence type="ECO:0000313" key="5">
    <source>
        <dbReference type="Proteomes" id="UP000593576"/>
    </source>
</evidence>
<evidence type="ECO:0000313" key="4">
    <source>
        <dbReference type="EMBL" id="MBA0878080.1"/>
    </source>
</evidence>
<name>A0A7J9N4B6_GOSSC</name>
<dbReference type="EMBL" id="JABFAF010270497">
    <property type="protein sequence ID" value="MBA0878080.1"/>
    <property type="molecule type" value="Genomic_DNA"/>
</dbReference>
<evidence type="ECO:0000256" key="3">
    <source>
        <dbReference type="PROSITE-ProRule" id="PRU00708"/>
    </source>
</evidence>
<keyword evidence="2" id="KW-0677">Repeat</keyword>
<keyword evidence="5" id="KW-1185">Reference proteome</keyword>
<dbReference type="AlphaFoldDB" id="A0A7J9N4B6"/>
<accession>A0A7J9N4B6</accession>
<protein>
    <recommendedName>
        <fullName evidence="6">Pentatricopeptide repeat-containing protein</fullName>
    </recommendedName>
</protein>
<dbReference type="PANTHER" id="PTHR47941">
    <property type="entry name" value="PENTATRICOPEPTIDE REPEAT-CONTAINING PROTEIN 3, MITOCHONDRIAL"/>
    <property type="match status" value="1"/>
</dbReference>
<dbReference type="OrthoDB" id="185373at2759"/>
<feature type="repeat" description="PPR" evidence="3">
    <location>
        <begin position="274"/>
        <end position="304"/>
    </location>
</feature>
<dbReference type="NCBIfam" id="TIGR00756">
    <property type="entry name" value="PPR"/>
    <property type="match status" value="3"/>
</dbReference>
<dbReference type="InterPro" id="IPR011990">
    <property type="entry name" value="TPR-like_helical_dom_sf"/>
</dbReference>
<feature type="repeat" description="PPR" evidence="3">
    <location>
        <begin position="198"/>
        <end position="232"/>
    </location>
</feature>
<comment type="similarity">
    <text evidence="1">Belongs to the PPR family. P subfamily.</text>
</comment>
<feature type="repeat" description="PPR" evidence="3">
    <location>
        <begin position="319"/>
        <end position="353"/>
    </location>
</feature>
<feature type="non-terminal residue" evidence="4">
    <location>
        <position position="1"/>
    </location>
</feature>
<dbReference type="Proteomes" id="UP000593576">
    <property type="component" value="Unassembled WGS sequence"/>
</dbReference>
<evidence type="ECO:0000256" key="1">
    <source>
        <dbReference type="ARBA" id="ARBA00007626"/>
    </source>
</evidence>
<sequence>MRKFLHCVPSSWRGIAVFLNISRDKLSCKDDQPYESKFRSNYLIWVLMNIKGEYTLVLDFFEWACLHRDPTLEARCIVFQIDAASKDLKMAHQLIHDFWSKPDLDIGLSFSYILERLIYTYKDWGSDPKVFDVFFQVLVELGLLDEGKKLFHKILNYGLIISVDSLNIYLSKLRDHLGGFWRAVKVFFELPDVGSCWNTASYNIIIHSLCKLGKIKEAHRLLLQLELRGCIPDVVPYSTIIDGYCHMGRLQMIGKVVQAEEALREMLNQGILSDSVVYTILIDGFCKLGNIAFAYKLLNEMQEACNVFQEILGRGLEPDEFTFTALIDGYCKAGEMKKAFSLYNLMVQMGLIPNVVTYTALADGLCKCG</sequence>
<dbReference type="Pfam" id="PF12854">
    <property type="entry name" value="PPR_1"/>
    <property type="match status" value="1"/>
</dbReference>
<dbReference type="PROSITE" id="PS51375">
    <property type="entry name" value="PPR"/>
    <property type="match status" value="3"/>
</dbReference>
<proteinExistence type="inferred from homology"/>
<evidence type="ECO:0000256" key="2">
    <source>
        <dbReference type="ARBA" id="ARBA00022737"/>
    </source>
</evidence>
<dbReference type="InterPro" id="IPR002885">
    <property type="entry name" value="PPR_rpt"/>
</dbReference>
<dbReference type="Pfam" id="PF13041">
    <property type="entry name" value="PPR_2"/>
    <property type="match status" value="2"/>
</dbReference>